<name>A0A521FME2_9SPHI</name>
<dbReference type="Pfam" id="PF03929">
    <property type="entry name" value="PepSY_TM"/>
    <property type="match status" value="1"/>
</dbReference>
<dbReference type="AlphaFoldDB" id="A0A521FME2"/>
<feature type="transmembrane region" description="Helical" evidence="2">
    <location>
        <begin position="229"/>
        <end position="252"/>
    </location>
</feature>
<keyword evidence="4" id="KW-1185">Reference proteome</keyword>
<sequence length="424" mass="48116">MCVLAELIYLLLINNKSKYYTFRSKQADVMLFLIIYLKKMTAAKSAILFAHRWLGFISGLVVFIISVSGCIYCFQDEIQDNTIAYRKVEAQAKPFLLPSVFERLALKQFPEGKITSVSYLGKDRSLMVRLTVKKKVMAIYFDPYTAEILKSRVFKDSFFAMIKDIHLYLFLPREIGKVVNYVSVITFVIIMITGLVLWWPTRKSDRKRSFRIKWGAKWKRVNYDLHNVLGFYVTSVVIIIAITGLSFSLPWVSRGLYTAANLGKSYPAEKKKFKSDSTAIASFPKAHLVIDRAYAIVRKKSPHANYLLLIPGAKKGSPILVTAYPQPLHFRDQDTYAFDQYSGKLLNFLPNSKKSAGMQLNSMNYDIHTGQIAALPGKIIAFLCSLVSATLPVTGLILYLGKKKKSKKKPKPVPKLQPEKALSF</sequence>
<keyword evidence="2" id="KW-0472">Membrane</keyword>
<dbReference type="Proteomes" id="UP000320300">
    <property type="component" value="Unassembled WGS sequence"/>
</dbReference>
<dbReference type="PANTHER" id="PTHR34219:SF3">
    <property type="entry name" value="BLL7967 PROTEIN"/>
    <property type="match status" value="1"/>
</dbReference>
<reference evidence="3 4" key="1">
    <citation type="submission" date="2017-05" db="EMBL/GenBank/DDBJ databases">
        <authorList>
            <person name="Varghese N."/>
            <person name="Submissions S."/>
        </authorList>
    </citation>
    <scope>NUCLEOTIDE SEQUENCE [LARGE SCALE GENOMIC DNA]</scope>
    <source>
        <strain evidence="3 4">DSM 19036</strain>
    </source>
</reference>
<feature type="transmembrane region" description="Helical" evidence="2">
    <location>
        <begin position="379"/>
        <end position="401"/>
    </location>
</feature>
<dbReference type="PANTHER" id="PTHR34219">
    <property type="entry name" value="IRON-REGULATED INNER MEMBRANE PROTEIN-RELATED"/>
    <property type="match status" value="1"/>
</dbReference>
<feature type="transmembrane region" description="Helical" evidence="2">
    <location>
        <begin position="49"/>
        <end position="74"/>
    </location>
</feature>
<feature type="transmembrane region" description="Helical" evidence="2">
    <location>
        <begin position="178"/>
        <end position="199"/>
    </location>
</feature>
<feature type="region of interest" description="Disordered" evidence="1">
    <location>
        <begin position="405"/>
        <end position="424"/>
    </location>
</feature>
<keyword evidence="2" id="KW-1133">Transmembrane helix</keyword>
<keyword evidence="2" id="KW-0812">Transmembrane</keyword>
<dbReference type="EMBL" id="FXTN01000014">
    <property type="protein sequence ID" value="SMO97393.1"/>
    <property type="molecule type" value="Genomic_DNA"/>
</dbReference>
<evidence type="ECO:0000313" key="3">
    <source>
        <dbReference type="EMBL" id="SMO97393.1"/>
    </source>
</evidence>
<evidence type="ECO:0000313" key="4">
    <source>
        <dbReference type="Proteomes" id="UP000320300"/>
    </source>
</evidence>
<evidence type="ECO:0000256" key="1">
    <source>
        <dbReference type="SAM" id="MobiDB-lite"/>
    </source>
</evidence>
<evidence type="ECO:0000256" key="2">
    <source>
        <dbReference type="SAM" id="Phobius"/>
    </source>
</evidence>
<proteinExistence type="predicted"/>
<organism evidence="3 4">
    <name type="scientific">Pedobacter westerhofensis</name>
    <dbReference type="NCBI Taxonomy" id="425512"/>
    <lineage>
        <taxon>Bacteria</taxon>
        <taxon>Pseudomonadati</taxon>
        <taxon>Bacteroidota</taxon>
        <taxon>Sphingobacteriia</taxon>
        <taxon>Sphingobacteriales</taxon>
        <taxon>Sphingobacteriaceae</taxon>
        <taxon>Pedobacter</taxon>
    </lineage>
</organism>
<dbReference type="InterPro" id="IPR005625">
    <property type="entry name" value="PepSY-ass_TM"/>
</dbReference>
<accession>A0A521FME2</accession>
<feature type="compositionally biased region" description="Low complexity" evidence="1">
    <location>
        <begin position="414"/>
        <end position="424"/>
    </location>
</feature>
<gene>
    <name evidence="3" type="ORF">SAMN06265348_11446</name>
</gene>
<protein>
    <submittedName>
        <fullName evidence="3">Uncharacterized iron-regulated membrane protein</fullName>
    </submittedName>
</protein>